<evidence type="ECO:0000256" key="5">
    <source>
        <dbReference type="ARBA" id="ARBA00022801"/>
    </source>
</evidence>
<comment type="pathway">
    <text evidence="1 12">Glycan metabolism; pectin degradation; 2-dehydro-3-deoxy-D-gluconate from pectin: step 1/5.</text>
</comment>
<dbReference type="NCBIfam" id="TIGR01614">
    <property type="entry name" value="PME_inhib"/>
    <property type="match status" value="1"/>
</dbReference>
<evidence type="ECO:0000256" key="11">
    <source>
        <dbReference type="PROSITE-ProRule" id="PRU10040"/>
    </source>
</evidence>
<dbReference type="UniPathway" id="UPA00545">
    <property type="reaction ID" value="UER00823"/>
</dbReference>
<dbReference type="SUPFAM" id="SSF51126">
    <property type="entry name" value="Pectin lyase-like"/>
    <property type="match status" value="1"/>
</dbReference>
<keyword evidence="5 12" id="KW-0378">Hydrolase</keyword>
<evidence type="ECO:0000256" key="12">
    <source>
        <dbReference type="RuleBase" id="RU000589"/>
    </source>
</evidence>
<proteinExistence type="inferred from homology"/>
<dbReference type="GO" id="GO:0042545">
    <property type="term" value="P:cell wall modification"/>
    <property type="evidence" value="ECO:0007669"/>
    <property type="project" value="UniProtKB-UniRule"/>
</dbReference>
<evidence type="ECO:0000259" key="13">
    <source>
        <dbReference type="SMART" id="SM00856"/>
    </source>
</evidence>
<name>A0A7N0T2K6_KALFE</name>
<organism evidence="14 15">
    <name type="scientific">Kalanchoe fedtschenkoi</name>
    <name type="common">Lavender scallops</name>
    <name type="synonym">South American air plant</name>
    <dbReference type="NCBI Taxonomy" id="63787"/>
    <lineage>
        <taxon>Eukaryota</taxon>
        <taxon>Viridiplantae</taxon>
        <taxon>Streptophyta</taxon>
        <taxon>Embryophyta</taxon>
        <taxon>Tracheophyta</taxon>
        <taxon>Spermatophyta</taxon>
        <taxon>Magnoliopsida</taxon>
        <taxon>eudicotyledons</taxon>
        <taxon>Gunneridae</taxon>
        <taxon>Pentapetalae</taxon>
        <taxon>Saxifragales</taxon>
        <taxon>Crassulaceae</taxon>
        <taxon>Kalanchoe</taxon>
    </lineage>
</organism>
<dbReference type="SUPFAM" id="SSF101148">
    <property type="entry name" value="Plant invertase/pectin methylesterase inhibitor"/>
    <property type="match status" value="1"/>
</dbReference>
<accession>A0A7N0T2K6</accession>
<comment type="function">
    <text evidence="10">Acts in the modification of cell walls via demethylesterification of cell wall pectin.</text>
</comment>
<dbReference type="InterPro" id="IPR011050">
    <property type="entry name" value="Pectin_lyase_fold/virulence"/>
</dbReference>
<dbReference type="PROSITE" id="PS00503">
    <property type="entry name" value="PECTINESTERASE_2"/>
    <property type="match status" value="1"/>
</dbReference>
<evidence type="ECO:0000256" key="6">
    <source>
        <dbReference type="ARBA" id="ARBA00023085"/>
    </source>
</evidence>
<dbReference type="EnsemblPlants" id="Kaladp0018s0274.1.v1.1">
    <property type="protein sequence ID" value="Kaladp0018s0274.1.v1.1"/>
    <property type="gene ID" value="Kaladp0018s0274.v1.1"/>
</dbReference>
<keyword evidence="7" id="KW-1015">Disulfide bond</keyword>
<evidence type="ECO:0000256" key="3">
    <source>
        <dbReference type="ARBA" id="ARBA00007786"/>
    </source>
</evidence>
<dbReference type="OMA" id="AICEPVK"/>
<protein>
    <recommendedName>
        <fullName evidence="4 12">Pectinesterase</fullName>
        <ecNumber evidence="4 12">3.1.1.11</ecNumber>
    </recommendedName>
</protein>
<evidence type="ECO:0000313" key="14">
    <source>
        <dbReference type="EnsemblPlants" id="Kaladp0018s0274.1.v1.1"/>
    </source>
</evidence>
<keyword evidence="6 12" id="KW-0063">Aspartyl esterase</keyword>
<feature type="domain" description="Pectinesterase inhibitor" evidence="13">
    <location>
        <begin position="36"/>
        <end position="186"/>
    </location>
</feature>
<dbReference type="InterPro" id="IPR035513">
    <property type="entry name" value="Invertase/methylesterase_inhib"/>
</dbReference>
<dbReference type="InterPro" id="IPR006501">
    <property type="entry name" value="Pectinesterase_inhib_dom"/>
</dbReference>
<dbReference type="PANTHER" id="PTHR31707">
    <property type="entry name" value="PECTINESTERASE"/>
    <property type="match status" value="1"/>
</dbReference>
<dbReference type="AlphaFoldDB" id="A0A7N0T2K6"/>
<dbReference type="GO" id="GO:0045490">
    <property type="term" value="P:pectin catabolic process"/>
    <property type="evidence" value="ECO:0007669"/>
    <property type="project" value="UniProtKB-UniRule"/>
</dbReference>
<dbReference type="FunFam" id="1.20.140.40:FF:000001">
    <property type="entry name" value="Pectinesterase"/>
    <property type="match status" value="1"/>
</dbReference>
<dbReference type="Gramene" id="Kaladp0018s0274.1.v1.1">
    <property type="protein sequence ID" value="Kaladp0018s0274.1.v1.1"/>
    <property type="gene ID" value="Kaladp0018s0274.v1.1"/>
</dbReference>
<evidence type="ECO:0000256" key="9">
    <source>
        <dbReference type="ARBA" id="ARBA00047928"/>
    </source>
</evidence>
<dbReference type="InterPro" id="IPR000070">
    <property type="entry name" value="Pectinesterase_cat"/>
</dbReference>
<dbReference type="Gene3D" id="2.160.20.10">
    <property type="entry name" value="Single-stranded right-handed beta-helix, Pectin lyase-like"/>
    <property type="match status" value="1"/>
</dbReference>
<evidence type="ECO:0000256" key="1">
    <source>
        <dbReference type="ARBA" id="ARBA00005184"/>
    </source>
</evidence>
<comment type="catalytic activity">
    <reaction evidence="9 12">
        <text>[(1-&gt;4)-alpha-D-galacturonosyl methyl ester](n) + n H2O = [(1-&gt;4)-alpha-D-galacturonosyl](n) + n methanol + n H(+)</text>
        <dbReference type="Rhea" id="RHEA:22380"/>
        <dbReference type="Rhea" id="RHEA-COMP:14570"/>
        <dbReference type="Rhea" id="RHEA-COMP:14573"/>
        <dbReference type="ChEBI" id="CHEBI:15377"/>
        <dbReference type="ChEBI" id="CHEBI:15378"/>
        <dbReference type="ChEBI" id="CHEBI:17790"/>
        <dbReference type="ChEBI" id="CHEBI:140522"/>
        <dbReference type="ChEBI" id="CHEBI:140523"/>
        <dbReference type="EC" id="3.1.1.11"/>
    </reaction>
</comment>
<keyword evidence="15" id="KW-1185">Reference proteome</keyword>
<dbReference type="Gene3D" id="1.20.140.40">
    <property type="entry name" value="Invertase/pectin methylesterase inhibitor family protein"/>
    <property type="match status" value="1"/>
</dbReference>
<evidence type="ECO:0000256" key="8">
    <source>
        <dbReference type="ARBA" id="ARBA00023180"/>
    </source>
</evidence>
<evidence type="ECO:0000256" key="2">
    <source>
        <dbReference type="ARBA" id="ARBA00006027"/>
    </source>
</evidence>
<reference evidence="14" key="1">
    <citation type="submission" date="2021-01" db="UniProtKB">
        <authorList>
            <consortium name="EnsemblPlants"/>
        </authorList>
    </citation>
    <scope>IDENTIFICATION</scope>
</reference>
<dbReference type="GO" id="GO:0030599">
    <property type="term" value="F:pectinesterase activity"/>
    <property type="evidence" value="ECO:0007669"/>
    <property type="project" value="UniProtKB-UniRule"/>
</dbReference>
<evidence type="ECO:0000256" key="4">
    <source>
        <dbReference type="ARBA" id="ARBA00013229"/>
    </source>
</evidence>
<dbReference type="Proteomes" id="UP000594263">
    <property type="component" value="Unplaced"/>
</dbReference>
<evidence type="ECO:0000256" key="7">
    <source>
        <dbReference type="ARBA" id="ARBA00023157"/>
    </source>
</evidence>
<dbReference type="InterPro" id="IPR033131">
    <property type="entry name" value="Pectinesterase_Asp_AS"/>
</dbReference>
<evidence type="ECO:0000313" key="15">
    <source>
        <dbReference type="Proteomes" id="UP000594263"/>
    </source>
</evidence>
<dbReference type="SMART" id="SM00856">
    <property type="entry name" value="PMEI"/>
    <property type="match status" value="1"/>
</dbReference>
<dbReference type="InterPro" id="IPR012334">
    <property type="entry name" value="Pectin_lyas_fold"/>
</dbReference>
<keyword evidence="8" id="KW-0325">Glycoprotein</keyword>
<feature type="active site" evidence="11">
    <location>
        <position position="389"/>
    </location>
</feature>
<comment type="similarity">
    <text evidence="3">In the C-terminal section; belongs to the pectinesterase family.</text>
</comment>
<evidence type="ECO:0000256" key="10">
    <source>
        <dbReference type="ARBA" id="ARBA00057335"/>
    </source>
</evidence>
<sequence length="553" mass="61140">MGGDDEKKRKAGINAVTSMMMMLAMAHCASTSHVSMTQKAVQAICEPVKYKETCKESLSLANTTNPRDLIRIGFDAAKRHLAAALHTSTSLTKTETDPQTEKALKVCNQMLDMAIYDLQKSFDKMGQFELFRVDEYLDDIQTWLSGAVTYRVTCLDAFENNTSSARRKMEKTLKAAAEINTNALSMVNKIKNLVKSFDGLGKSRPRPLFARNHGYPVWVDHGRRKLLATNSTEGPVVADAVVDKDQSGNFTTLTAALAAVPVRPDNKTYVIHVKEGVYEEKVTIPYNLTHLTVIGDGPDKTIFTGRLNFVDGTLTVDTATFSALGSNFMAMNMGFKNTAGAVKEQAVALHVGGDMSIIYNCSIQAYQDTLYAHAHRQFYRDCNISGTIDFIFGNAAAVFQNCLLLIRKPLHGQDNMITAHGRTEPGANTGLVIQNCTISGEPEYLGVKDVSRTYLGRPWKPYARTLIVDSQIDDVIDRSGWATWPGADYDKTCWFAEFRNRGPGKAGRLRANWPGIRKVDAVQVADFLPENFIYADHWIEQSGVPFSPGNKTT</sequence>
<dbReference type="Pfam" id="PF04043">
    <property type="entry name" value="PMEI"/>
    <property type="match status" value="1"/>
</dbReference>
<dbReference type="CDD" id="cd15798">
    <property type="entry name" value="PMEI-like_3"/>
    <property type="match status" value="1"/>
</dbReference>
<dbReference type="EC" id="3.1.1.11" evidence="4 12"/>
<dbReference type="Pfam" id="PF01095">
    <property type="entry name" value="Pectinesterase"/>
    <property type="match status" value="1"/>
</dbReference>
<dbReference type="FunFam" id="2.160.20.10:FF:000001">
    <property type="entry name" value="Pectinesterase"/>
    <property type="match status" value="1"/>
</dbReference>
<dbReference type="GO" id="GO:0004857">
    <property type="term" value="F:enzyme inhibitor activity"/>
    <property type="evidence" value="ECO:0007669"/>
    <property type="project" value="InterPro"/>
</dbReference>
<comment type="similarity">
    <text evidence="2">In the N-terminal section; belongs to the PMEI family.</text>
</comment>